<dbReference type="GO" id="GO:0003677">
    <property type="term" value="F:DNA binding"/>
    <property type="evidence" value="ECO:0007669"/>
    <property type="project" value="InterPro"/>
</dbReference>
<dbReference type="EMBL" id="JAQJAN010000012">
    <property type="protein sequence ID" value="KAJ5716137.1"/>
    <property type="molecule type" value="Genomic_DNA"/>
</dbReference>
<dbReference type="AlphaFoldDB" id="A0AAD6HGG1"/>
<reference evidence="3" key="2">
    <citation type="submission" date="2023-01" db="EMBL/GenBank/DDBJ databases">
        <authorList>
            <person name="Petersen C."/>
        </authorList>
    </citation>
    <scope>NUCLEOTIDE SEQUENCE</scope>
    <source>
        <strain evidence="3">IBT 17514</strain>
    </source>
</reference>
<evidence type="ECO:0000259" key="2">
    <source>
        <dbReference type="Pfam" id="PF04082"/>
    </source>
</evidence>
<evidence type="ECO:0000256" key="1">
    <source>
        <dbReference type="ARBA" id="ARBA00023242"/>
    </source>
</evidence>
<dbReference type="GO" id="GO:0006351">
    <property type="term" value="P:DNA-templated transcription"/>
    <property type="evidence" value="ECO:0007669"/>
    <property type="project" value="InterPro"/>
</dbReference>
<dbReference type="PANTHER" id="PTHR46910">
    <property type="entry name" value="TRANSCRIPTION FACTOR PDR1"/>
    <property type="match status" value="1"/>
</dbReference>
<evidence type="ECO:0000313" key="4">
    <source>
        <dbReference type="Proteomes" id="UP001215712"/>
    </source>
</evidence>
<feature type="domain" description="Xylanolytic transcriptional activator regulatory" evidence="2">
    <location>
        <begin position="1"/>
        <end position="127"/>
    </location>
</feature>
<keyword evidence="4" id="KW-1185">Reference proteome</keyword>
<gene>
    <name evidence="3" type="ORF">N7493_008048</name>
</gene>
<name>A0AAD6HGG1_9EURO</name>
<dbReference type="Pfam" id="PF04082">
    <property type="entry name" value="Fungal_trans"/>
    <property type="match status" value="1"/>
</dbReference>
<dbReference type="GO" id="GO:0008270">
    <property type="term" value="F:zinc ion binding"/>
    <property type="evidence" value="ECO:0007669"/>
    <property type="project" value="InterPro"/>
</dbReference>
<evidence type="ECO:0000313" key="3">
    <source>
        <dbReference type="EMBL" id="KAJ5716137.1"/>
    </source>
</evidence>
<dbReference type="PANTHER" id="PTHR46910:SF5">
    <property type="entry name" value="ZN(II)2CYS6 TRANSCRIPTION FACTOR (EUROFUNG)"/>
    <property type="match status" value="1"/>
</dbReference>
<dbReference type="GO" id="GO:0003700">
    <property type="term" value="F:DNA-binding transcription factor activity"/>
    <property type="evidence" value="ECO:0007669"/>
    <property type="project" value="InterPro"/>
</dbReference>
<dbReference type="InterPro" id="IPR050987">
    <property type="entry name" value="AtrR-like"/>
</dbReference>
<dbReference type="Proteomes" id="UP001215712">
    <property type="component" value="Unassembled WGS sequence"/>
</dbReference>
<keyword evidence="1" id="KW-0539">Nucleus</keyword>
<reference evidence="3" key="1">
    <citation type="journal article" date="2023" name="IMA Fungus">
        <title>Comparative genomic study of the Penicillium genus elucidates a diverse pangenome and 15 lateral gene transfer events.</title>
        <authorList>
            <person name="Petersen C."/>
            <person name="Sorensen T."/>
            <person name="Nielsen M.R."/>
            <person name="Sondergaard T.E."/>
            <person name="Sorensen J.L."/>
            <person name="Fitzpatrick D.A."/>
            <person name="Frisvad J.C."/>
            <person name="Nielsen K.L."/>
        </authorList>
    </citation>
    <scope>NUCLEOTIDE SEQUENCE</scope>
    <source>
        <strain evidence="3">IBT 17514</strain>
    </source>
</reference>
<proteinExistence type="predicted"/>
<dbReference type="InterPro" id="IPR007219">
    <property type="entry name" value="XnlR_reg_dom"/>
</dbReference>
<organism evidence="3 4">
    <name type="scientific">Penicillium malachiteum</name>
    <dbReference type="NCBI Taxonomy" id="1324776"/>
    <lineage>
        <taxon>Eukaryota</taxon>
        <taxon>Fungi</taxon>
        <taxon>Dikarya</taxon>
        <taxon>Ascomycota</taxon>
        <taxon>Pezizomycotina</taxon>
        <taxon>Eurotiomycetes</taxon>
        <taxon>Eurotiomycetidae</taxon>
        <taxon>Eurotiales</taxon>
        <taxon>Aspergillaceae</taxon>
        <taxon>Penicillium</taxon>
    </lineage>
</organism>
<comment type="caution">
    <text evidence="3">The sequence shown here is derived from an EMBL/GenBank/DDBJ whole genome shotgun (WGS) entry which is preliminary data.</text>
</comment>
<sequence>MLQALGLNQRSLDPQTREWRQRLFWHLNLLDKGFAIIFGRNPTFNRAMQRQIGVPKLGRLQYIRSHENSSGTPMVFGANFMHQKILLSYLMGDIWHCLYEEERPNDDSIKSLYKDLLSWYNEAKRLLDAAAVSEKPFCNTKNAKSIDIALCAMEFHFLYLSILLTRSSPDMEQEFLQNSKQILNLLPSMSVKAKEPYHQIIWQLVCCPLTTLLILLCDTVSNSTRSLEEKKENPAAMELFPGYLKDLSQRDSLARRLEGIARVFVRHARSAIDFQTAANSSILSPGVQRSAAFSEDPPWSLYDETLCASVFGSNGDGSIPTVFSMRSDNYDTDIVNDLTALQSSFDVCGDRLFDWLTWDTGN</sequence>
<dbReference type="CDD" id="cd12148">
    <property type="entry name" value="fungal_TF_MHR"/>
    <property type="match status" value="1"/>
</dbReference>
<protein>
    <recommendedName>
        <fullName evidence="2">Xylanolytic transcriptional activator regulatory domain-containing protein</fullName>
    </recommendedName>
</protein>
<accession>A0AAD6HGG1</accession>